<gene>
    <name evidence="2" type="ORF">BCV69DRAFT_181570</name>
</gene>
<dbReference type="Gene3D" id="1.20.120.1630">
    <property type="match status" value="1"/>
</dbReference>
<keyword evidence="1" id="KW-1133">Transmembrane helix</keyword>
<evidence type="ECO:0000313" key="3">
    <source>
        <dbReference type="Proteomes" id="UP000245942"/>
    </source>
</evidence>
<feature type="transmembrane region" description="Helical" evidence="1">
    <location>
        <begin position="65"/>
        <end position="84"/>
    </location>
</feature>
<reference evidence="2 3" key="1">
    <citation type="journal article" date="2018" name="Mol. Biol. Evol.">
        <title>Broad Genomic Sampling Reveals a Smut Pathogenic Ancestry of the Fungal Clade Ustilaginomycotina.</title>
        <authorList>
            <person name="Kijpornyongpan T."/>
            <person name="Mondo S.J."/>
            <person name="Barry K."/>
            <person name="Sandor L."/>
            <person name="Lee J."/>
            <person name="Lipzen A."/>
            <person name="Pangilinan J."/>
            <person name="LaButti K."/>
            <person name="Hainaut M."/>
            <person name="Henrissat B."/>
            <person name="Grigoriev I.V."/>
            <person name="Spatafora J.W."/>
            <person name="Aime M.C."/>
        </authorList>
    </citation>
    <scope>NUCLEOTIDE SEQUENCE [LARGE SCALE GENOMIC DNA]</scope>
    <source>
        <strain evidence="2 3">MCA 4718</strain>
    </source>
</reference>
<dbReference type="OrthoDB" id="67965at2759"/>
<sequence>MFVAALDPYYLGLTAIISAGMQIAGFAIAFTLQTDAITDFWSALTTIIMLLITLDFGAAYTARNILATIFGLLWAVRLGGFQLFRMIKMGGDTRFDEMRSNPLKFAQFWVGQFLWTWTITMPINVLNSPAVTRPYDGYGGTLGPSFGTAKDIVGLIFFVLGFLTEAMADITKYRFKSVNKPPKGAIIDVGPWKFSRRPNYFGEILIWLGIYLLCISPASQADISYRGHAALLGTVVSPLFTFALLMFLSGVPLAEKPSQKKYFIMSHEGTSLEPYNKQREEDPWRRYKAFRNRTPLLIPMPAFLYKPLPKFVKTYILFDLPLYNFDEHKDGPAAIDEWEKKQGNDERS</sequence>
<feature type="transmembrane region" description="Helical" evidence="1">
    <location>
        <begin position="39"/>
        <end position="59"/>
    </location>
</feature>
<keyword evidence="1" id="KW-0812">Transmembrane</keyword>
<feature type="transmembrane region" description="Helical" evidence="1">
    <location>
        <begin position="200"/>
        <end position="218"/>
    </location>
</feature>
<evidence type="ECO:0000256" key="1">
    <source>
        <dbReference type="SAM" id="Phobius"/>
    </source>
</evidence>
<name>A0A316U841_9BASI</name>
<organism evidence="2 3">
    <name type="scientific">Pseudomicrostroma glucosiphilum</name>
    <dbReference type="NCBI Taxonomy" id="1684307"/>
    <lineage>
        <taxon>Eukaryota</taxon>
        <taxon>Fungi</taxon>
        <taxon>Dikarya</taxon>
        <taxon>Basidiomycota</taxon>
        <taxon>Ustilaginomycotina</taxon>
        <taxon>Exobasidiomycetes</taxon>
        <taxon>Microstromatales</taxon>
        <taxon>Microstromatales incertae sedis</taxon>
        <taxon>Pseudomicrostroma</taxon>
    </lineage>
</organism>
<proteinExistence type="predicted"/>
<dbReference type="AlphaFoldDB" id="A0A316U841"/>
<accession>A0A316U841</accession>
<dbReference type="PROSITE" id="PS50244">
    <property type="entry name" value="S5A_REDUCTASE"/>
    <property type="match status" value="1"/>
</dbReference>
<dbReference type="PANTHER" id="PTHR32251:SF15">
    <property type="entry name" value="3-OXO-5-ALPHA-STEROID 4-DEHYDROGENASE (DUF1295)"/>
    <property type="match status" value="1"/>
</dbReference>
<dbReference type="Proteomes" id="UP000245942">
    <property type="component" value="Unassembled WGS sequence"/>
</dbReference>
<evidence type="ECO:0000313" key="2">
    <source>
        <dbReference type="EMBL" id="PWN21014.1"/>
    </source>
</evidence>
<feature type="transmembrane region" description="Helical" evidence="1">
    <location>
        <begin position="12"/>
        <end position="32"/>
    </location>
</feature>
<feature type="transmembrane region" description="Helical" evidence="1">
    <location>
        <begin position="230"/>
        <end position="254"/>
    </location>
</feature>
<protein>
    <submittedName>
        <fullName evidence="2">DUF1295-domain-containing protein</fullName>
    </submittedName>
</protein>
<dbReference type="InterPro" id="IPR010721">
    <property type="entry name" value="UstE-like"/>
</dbReference>
<keyword evidence="3" id="KW-1185">Reference proteome</keyword>
<dbReference type="Pfam" id="PF06966">
    <property type="entry name" value="DUF1295"/>
    <property type="match status" value="1"/>
</dbReference>
<dbReference type="RefSeq" id="XP_025348174.1">
    <property type="nucleotide sequence ID" value="XM_025489572.1"/>
</dbReference>
<feature type="transmembrane region" description="Helical" evidence="1">
    <location>
        <begin position="105"/>
        <end position="126"/>
    </location>
</feature>
<dbReference type="PANTHER" id="PTHR32251">
    <property type="entry name" value="3-OXO-5-ALPHA-STEROID 4-DEHYDROGENASE"/>
    <property type="match status" value="1"/>
</dbReference>
<dbReference type="GeneID" id="37011306"/>
<dbReference type="EMBL" id="KZ819326">
    <property type="protein sequence ID" value="PWN21014.1"/>
    <property type="molecule type" value="Genomic_DNA"/>
</dbReference>
<dbReference type="GO" id="GO:0016020">
    <property type="term" value="C:membrane"/>
    <property type="evidence" value="ECO:0007669"/>
    <property type="project" value="TreeGrafter"/>
</dbReference>
<feature type="transmembrane region" description="Helical" evidence="1">
    <location>
        <begin position="152"/>
        <end position="170"/>
    </location>
</feature>
<keyword evidence="1" id="KW-0472">Membrane</keyword>